<comment type="caution">
    <text evidence="2">The sequence shown here is derived from an EMBL/GenBank/DDBJ whole genome shotgun (WGS) entry which is preliminary data.</text>
</comment>
<gene>
    <name evidence="2" type="ORF">JAO75_08355</name>
</gene>
<feature type="region of interest" description="Disordered" evidence="1">
    <location>
        <begin position="412"/>
        <end position="437"/>
    </location>
</feature>
<evidence type="ECO:0000313" key="2">
    <source>
        <dbReference type="EMBL" id="MBJ6125422.1"/>
    </source>
</evidence>
<evidence type="ECO:0000313" key="3">
    <source>
        <dbReference type="Proteomes" id="UP000620670"/>
    </source>
</evidence>
<dbReference type="RefSeq" id="WP_199048262.1">
    <property type="nucleotide sequence ID" value="NZ_JAELXT010000006.1"/>
</dbReference>
<keyword evidence="3" id="KW-1185">Reference proteome</keyword>
<evidence type="ECO:0000256" key="1">
    <source>
        <dbReference type="SAM" id="MobiDB-lite"/>
    </source>
</evidence>
<protein>
    <submittedName>
        <fullName evidence="2">Replication initiation protein</fullName>
    </submittedName>
</protein>
<sequence length="545" mass="61652">MPVQNQGVFLRVTKRQGPRLPPPAIQAADLLEAFTSPAAMDRQEPQAPKPRAMIETMRIVGEDRLTASDGAVYEMLLAWAREQGLHLETHEIPFAVIRSYLEVPSIKADKRKKGETRTVRTDDLVAGLHRLSSTLVRYDVRDEEFRRRGTVPLVLAEVRESLRDGTATVSYTIPPHIRRLMLEARSYGRLELRAFPRFRCRYTARLYQRLALRAGYDRELIKPWEIEPQKLAEEIGYRWSGAFRFVDFRRYCLDPMRWDMEEHVQRFSVRVEEVPVQGSGRGRPRIGLLRFYITPEERKLATLVAGSMSAVEVAEVNKADPRLAPAQLPSAGAVARTVLHLENRHFSAFLSNAWRAAVVEALDGVLRGDAKAPVEGDLHGAELLRVLANVGADECFFAWAQRTDRTGRFLRSIDAPAPESATAPTPPVSREERRRERARNDAAQILAELKKDFTETFFQIWRAAWCDAEQAIWTWPSERLPDEGSGLRHALRAIPQMSIERSRQTLYNLANAVLADDVEKVGEIAVAVAAATYAAERAESQTTAR</sequence>
<proteinExistence type="predicted"/>
<reference evidence="3" key="1">
    <citation type="submission" date="2020-12" db="EMBL/GenBank/DDBJ databases">
        <title>Hymenobacter sp.</title>
        <authorList>
            <person name="Kim M.K."/>
        </authorList>
    </citation>
    <scope>NUCLEOTIDE SEQUENCE [LARGE SCALE GENOMIC DNA]</scope>
    <source>
        <strain evidence="3">BT325</strain>
    </source>
</reference>
<organism evidence="2 3">
    <name type="scientific">Microvirga splendida</name>
    <dbReference type="NCBI Taxonomy" id="2795727"/>
    <lineage>
        <taxon>Bacteria</taxon>
        <taxon>Pseudomonadati</taxon>
        <taxon>Pseudomonadota</taxon>
        <taxon>Alphaproteobacteria</taxon>
        <taxon>Hyphomicrobiales</taxon>
        <taxon>Methylobacteriaceae</taxon>
        <taxon>Microvirga</taxon>
    </lineage>
</organism>
<name>A0ABS0XZF1_9HYPH</name>
<dbReference type="Proteomes" id="UP000620670">
    <property type="component" value="Unassembled WGS sequence"/>
</dbReference>
<accession>A0ABS0XZF1</accession>
<dbReference type="EMBL" id="JAELXT010000006">
    <property type="protein sequence ID" value="MBJ6125422.1"/>
    <property type="molecule type" value="Genomic_DNA"/>
</dbReference>